<dbReference type="InterPro" id="IPR019888">
    <property type="entry name" value="Tscrpt_reg_AsnC-like"/>
</dbReference>
<evidence type="ECO:0000313" key="6">
    <source>
        <dbReference type="Proteomes" id="UP001217500"/>
    </source>
</evidence>
<dbReference type="PANTHER" id="PTHR30154">
    <property type="entry name" value="LEUCINE-RESPONSIVE REGULATORY PROTEIN"/>
    <property type="match status" value="1"/>
</dbReference>
<dbReference type="KEGG" id="gso:PH603_12065"/>
<dbReference type="InterPro" id="IPR019887">
    <property type="entry name" value="Tscrpt_reg_AsnC/Lrp_C"/>
</dbReference>
<dbReference type="Gene3D" id="3.30.70.920">
    <property type="match status" value="1"/>
</dbReference>
<dbReference type="SUPFAM" id="SSF54909">
    <property type="entry name" value="Dimeric alpha+beta barrel"/>
    <property type="match status" value="1"/>
</dbReference>
<dbReference type="InterPro" id="IPR000485">
    <property type="entry name" value="AsnC-type_HTH_dom"/>
</dbReference>
<dbReference type="InterPro" id="IPR036388">
    <property type="entry name" value="WH-like_DNA-bd_sf"/>
</dbReference>
<keyword evidence="6" id="KW-1185">Reference proteome</keyword>
<dbReference type="GO" id="GO:0043565">
    <property type="term" value="F:sequence-specific DNA binding"/>
    <property type="evidence" value="ECO:0007669"/>
    <property type="project" value="InterPro"/>
</dbReference>
<gene>
    <name evidence="5" type="ORF">PH603_12065</name>
</gene>
<accession>A0AAE9XQJ4</accession>
<dbReference type="PANTHER" id="PTHR30154:SF34">
    <property type="entry name" value="TRANSCRIPTIONAL REGULATOR AZLB"/>
    <property type="match status" value="1"/>
</dbReference>
<protein>
    <submittedName>
        <fullName evidence="5">Lrp/AsnC family transcriptional regulator</fullName>
    </submittedName>
</protein>
<dbReference type="RefSeq" id="WP_289502783.1">
    <property type="nucleotide sequence ID" value="NZ_CP116805.1"/>
</dbReference>
<dbReference type="Pfam" id="PF01037">
    <property type="entry name" value="AsnC_trans_reg"/>
    <property type="match status" value="1"/>
</dbReference>
<organism evidence="5 6">
    <name type="scientific">Gimibacter soli</name>
    <dbReference type="NCBI Taxonomy" id="3024400"/>
    <lineage>
        <taxon>Bacteria</taxon>
        <taxon>Pseudomonadati</taxon>
        <taxon>Pseudomonadota</taxon>
        <taxon>Alphaproteobacteria</taxon>
        <taxon>Kordiimonadales</taxon>
        <taxon>Temperatibacteraceae</taxon>
        <taxon>Gimibacter</taxon>
    </lineage>
</organism>
<dbReference type="InterPro" id="IPR011008">
    <property type="entry name" value="Dimeric_a/b-barrel"/>
</dbReference>
<sequence length="161" mass="18403">MKPANLPKLDKRDYLILKELQDDSTITYRTMSERVALSPSACVSRVQLMEKSGVILGYHASIAIEKVRPTLVMLAEISLASHNPDDIRAFDNLLKSMPEIVEVLRVNGPFDYVVRFCLSGVHEWQEFAHRLLEPKYKVEKMVTHVVMEETKRFAGYPVPSE</sequence>
<evidence type="ECO:0000256" key="2">
    <source>
        <dbReference type="ARBA" id="ARBA00023125"/>
    </source>
</evidence>
<name>A0AAE9XQJ4_9PROT</name>
<dbReference type="Proteomes" id="UP001217500">
    <property type="component" value="Chromosome"/>
</dbReference>
<evidence type="ECO:0000256" key="1">
    <source>
        <dbReference type="ARBA" id="ARBA00023015"/>
    </source>
</evidence>
<evidence type="ECO:0000256" key="3">
    <source>
        <dbReference type="ARBA" id="ARBA00023163"/>
    </source>
</evidence>
<reference evidence="5" key="1">
    <citation type="submission" date="2023-01" db="EMBL/GenBank/DDBJ databases">
        <title>The genome sequence of Kordiimonadaceae bacterium 6D33.</title>
        <authorList>
            <person name="Liu Y."/>
        </authorList>
    </citation>
    <scope>NUCLEOTIDE SEQUENCE</scope>
    <source>
        <strain evidence="5">6D33</strain>
    </source>
</reference>
<dbReference type="GO" id="GO:0043200">
    <property type="term" value="P:response to amino acid"/>
    <property type="evidence" value="ECO:0007669"/>
    <property type="project" value="TreeGrafter"/>
</dbReference>
<keyword evidence="2" id="KW-0238">DNA-binding</keyword>
<dbReference type="SUPFAM" id="SSF46785">
    <property type="entry name" value="Winged helix' DNA-binding domain"/>
    <property type="match status" value="1"/>
</dbReference>
<evidence type="ECO:0000313" key="5">
    <source>
        <dbReference type="EMBL" id="WCL53271.1"/>
    </source>
</evidence>
<dbReference type="InterPro" id="IPR036390">
    <property type="entry name" value="WH_DNA-bd_sf"/>
</dbReference>
<dbReference type="Pfam" id="PF13412">
    <property type="entry name" value="HTH_24"/>
    <property type="match status" value="1"/>
</dbReference>
<keyword evidence="3" id="KW-0804">Transcription</keyword>
<keyword evidence="1" id="KW-0805">Transcription regulation</keyword>
<dbReference type="Gene3D" id="1.10.10.10">
    <property type="entry name" value="Winged helix-like DNA-binding domain superfamily/Winged helix DNA-binding domain"/>
    <property type="match status" value="1"/>
</dbReference>
<feature type="domain" description="HTH asnC-type" evidence="4">
    <location>
        <begin position="9"/>
        <end position="91"/>
    </location>
</feature>
<evidence type="ECO:0000259" key="4">
    <source>
        <dbReference type="PROSITE" id="PS50956"/>
    </source>
</evidence>
<dbReference type="PRINTS" id="PR00033">
    <property type="entry name" value="HTHASNC"/>
</dbReference>
<proteinExistence type="predicted"/>
<dbReference type="PROSITE" id="PS50956">
    <property type="entry name" value="HTH_ASNC_2"/>
    <property type="match status" value="1"/>
</dbReference>
<dbReference type="AlphaFoldDB" id="A0AAE9XQJ4"/>
<dbReference type="GO" id="GO:0005829">
    <property type="term" value="C:cytosol"/>
    <property type="evidence" value="ECO:0007669"/>
    <property type="project" value="TreeGrafter"/>
</dbReference>
<dbReference type="SMART" id="SM00344">
    <property type="entry name" value="HTH_ASNC"/>
    <property type="match status" value="1"/>
</dbReference>
<dbReference type="EMBL" id="CP116805">
    <property type="protein sequence ID" value="WCL53271.1"/>
    <property type="molecule type" value="Genomic_DNA"/>
</dbReference>